<dbReference type="GO" id="GO:0005886">
    <property type="term" value="C:plasma membrane"/>
    <property type="evidence" value="ECO:0007669"/>
    <property type="project" value="UniProtKB-SubCell"/>
</dbReference>
<dbReference type="PROSITE" id="PS50109">
    <property type="entry name" value="HIS_KIN"/>
    <property type="match status" value="1"/>
</dbReference>
<evidence type="ECO:0000259" key="16">
    <source>
        <dbReference type="PROSITE" id="PS50110"/>
    </source>
</evidence>
<gene>
    <name evidence="17" type="ORF">E7747_15370</name>
</gene>
<dbReference type="EMBL" id="CP039396">
    <property type="protein sequence ID" value="QCD43514.1"/>
    <property type="molecule type" value="Genomic_DNA"/>
</dbReference>
<keyword evidence="10" id="KW-0902">Two-component regulatory system</keyword>
<dbReference type="SUPFAM" id="SSF52172">
    <property type="entry name" value="CheY-like"/>
    <property type="match status" value="1"/>
</dbReference>
<dbReference type="InterPro" id="IPR001789">
    <property type="entry name" value="Sig_transdc_resp-reg_receiver"/>
</dbReference>
<dbReference type="SMART" id="SM00388">
    <property type="entry name" value="HisKA"/>
    <property type="match status" value="1"/>
</dbReference>
<dbReference type="GO" id="GO:0000155">
    <property type="term" value="F:phosphorelay sensor kinase activity"/>
    <property type="evidence" value="ECO:0007669"/>
    <property type="project" value="InterPro"/>
</dbReference>
<proteinExistence type="predicted"/>
<keyword evidence="4" id="KW-1003">Cell membrane</keyword>
<dbReference type="EC" id="2.7.13.3" evidence="3"/>
<keyword evidence="14" id="KW-1133">Transmembrane helix</keyword>
<feature type="transmembrane region" description="Helical" evidence="14">
    <location>
        <begin position="245"/>
        <end position="263"/>
    </location>
</feature>
<dbReference type="SMART" id="SM00387">
    <property type="entry name" value="HATPase_c"/>
    <property type="match status" value="1"/>
</dbReference>
<dbReference type="Pfam" id="PF02518">
    <property type="entry name" value="HATPase_c"/>
    <property type="match status" value="1"/>
</dbReference>
<dbReference type="PRINTS" id="PR00344">
    <property type="entry name" value="BCTRLSENSOR"/>
</dbReference>
<dbReference type="InterPro" id="IPR036097">
    <property type="entry name" value="HisK_dim/P_sf"/>
</dbReference>
<keyword evidence="11 14" id="KW-0472">Membrane</keyword>
<evidence type="ECO:0000256" key="13">
    <source>
        <dbReference type="SAM" id="Coils"/>
    </source>
</evidence>
<dbReference type="Proteomes" id="UP000297149">
    <property type="component" value="Chromosome"/>
</dbReference>
<evidence type="ECO:0000313" key="17">
    <source>
        <dbReference type="EMBL" id="QCD43514.1"/>
    </source>
</evidence>
<dbReference type="AlphaFoldDB" id="A0A4P7W600"/>
<feature type="transmembrane region" description="Helical" evidence="14">
    <location>
        <begin position="6"/>
        <end position="27"/>
    </location>
</feature>
<evidence type="ECO:0000256" key="10">
    <source>
        <dbReference type="ARBA" id="ARBA00023012"/>
    </source>
</evidence>
<evidence type="ECO:0000259" key="15">
    <source>
        <dbReference type="PROSITE" id="PS50109"/>
    </source>
</evidence>
<keyword evidence="6" id="KW-0808">Transferase</keyword>
<dbReference type="InterPro" id="IPR004358">
    <property type="entry name" value="Sig_transdc_His_kin-like_C"/>
</dbReference>
<dbReference type="RefSeq" id="WP_016273988.1">
    <property type="nucleotide sequence ID" value="NZ_CP039396.1"/>
</dbReference>
<keyword evidence="9" id="KW-0067">ATP-binding</keyword>
<dbReference type="PROSITE" id="PS50110">
    <property type="entry name" value="RESPONSE_REGULATORY"/>
    <property type="match status" value="1"/>
</dbReference>
<keyword evidence="8" id="KW-0418">Kinase</keyword>
<accession>A0A4P7W600</accession>
<feature type="coiled-coil region" evidence="13">
    <location>
        <begin position="184"/>
        <end position="211"/>
    </location>
</feature>
<name>A0A4P7W600_9BACT</name>
<evidence type="ECO:0000256" key="7">
    <source>
        <dbReference type="ARBA" id="ARBA00022741"/>
    </source>
</evidence>
<dbReference type="Pfam" id="PF00072">
    <property type="entry name" value="Response_reg"/>
    <property type="match status" value="1"/>
</dbReference>
<dbReference type="CDD" id="cd00082">
    <property type="entry name" value="HisKA"/>
    <property type="match status" value="1"/>
</dbReference>
<sequence length="774" mass="87285">MDTSRIPIVLGYMLILILIATIGYAYYNEEQTLVSMETESRNTNNVRCEINRLNMRLTSLTMMGETAFEWTETERGDYRQERMHIDSTLCEFSRIFISEAADIDSLRILLEDKEKKLLQLAEIYRRQKSLGDEMANKLPVIARQIAKEEPKKPKRKGFLGIFGKKEEPEPSTTTTILSFNRSLMAERRAQNEKLKAQADSLSQQNRNLNIRLQNLISYLDGKAQADLRQQELEIAATREESYRDIGVLTAITLLMLFVSFVIIHRDMQRRDRNKKKLEESIRQNRSLLEMRKKIILTISHDIRGPLNVISGSAELAIDTRDKKKRDGYLNNARYLCRHVVHLLNNLLDVYRLNEAKETPNNVPFRLNVLLDRIAVGAAQIINDKGLLFKYDYRVIDVTVIGDEDRIEQIVDNLLSNAVKFTQSGSVGIAASYEGGQLVMDISDTGIGMSEETLDRIFRPFERADNVEHVEGFGLGLSITKGLVSMLGGTIDVVSNVGKGTTFHVTVPLELTGNIEPADIPEAKPAGVSRLPHNVIVIDDDPLQRDIVSEMLERNAVSCAVCATASDVVKAMRKRDFDLILTDINMPGTNGFALIELLRKSNIGNSRTIPIVAMTARDDDDSKPLLKRGFSGCIFKPFSMQELLERISMVMEKPMVPDDVRIDFSPLVKNVTEPVKILKGLSESTSTEIAVLKKNIGHDDRNGVSAILHRIKPVWEMLGIESCLQPLRKSLWDRNSTPADIKKTAAGVITAMENLIENINEELKTIRDEEQNTDS</sequence>
<keyword evidence="7" id="KW-0547">Nucleotide-binding</keyword>
<evidence type="ECO:0000256" key="9">
    <source>
        <dbReference type="ARBA" id="ARBA00022840"/>
    </source>
</evidence>
<reference evidence="18" key="1">
    <citation type="submission" date="2019-02" db="EMBL/GenBank/DDBJ databases">
        <title>Isolation and identification of novel species under the genus Muribaculum.</title>
        <authorList>
            <person name="Miyake S."/>
            <person name="Ding Y."/>
            <person name="Low A."/>
            <person name="Soh M."/>
            <person name="Seedorf H."/>
        </authorList>
    </citation>
    <scope>NUCLEOTIDE SEQUENCE [LARGE SCALE GENOMIC DNA]</scope>
    <source>
        <strain evidence="18">H5</strain>
    </source>
</reference>
<feature type="modified residue" description="4-aspartylphosphate" evidence="12">
    <location>
        <position position="582"/>
    </location>
</feature>
<dbReference type="InterPro" id="IPR003661">
    <property type="entry name" value="HisK_dim/P_dom"/>
</dbReference>
<evidence type="ECO:0000313" key="18">
    <source>
        <dbReference type="Proteomes" id="UP000297149"/>
    </source>
</evidence>
<dbReference type="GO" id="GO:0009927">
    <property type="term" value="F:histidine phosphotransfer kinase activity"/>
    <property type="evidence" value="ECO:0007669"/>
    <property type="project" value="TreeGrafter"/>
</dbReference>
<feature type="domain" description="Response regulatory" evidence="16">
    <location>
        <begin position="533"/>
        <end position="650"/>
    </location>
</feature>
<evidence type="ECO:0000256" key="14">
    <source>
        <dbReference type="SAM" id="Phobius"/>
    </source>
</evidence>
<evidence type="ECO:0000256" key="6">
    <source>
        <dbReference type="ARBA" id="ARBA00022679"/>
    </source>
</evidence>
<dbReference type="FunFam" id="3.30.565.10:FF:000023">
    <property type="entry name" value="PAS domain-containing sensor histidine kinase"/>
    <property type="match status" value="1"/>
</dbReference>
<evidence type="ECO:0000256" key="2">
    <source>
        <dbReference type="ARBA" id="ARBA00004236"/>
    </source>
</evidence>
<dbReference type="Gene3D" id="3.30.565.10">
    <property type="entry name" value="Histidine kinase-like ATPase, C-terminal domain"/>
    <property type="match status" value="1"/>
</dbReference>
<dbReference type="SUPFAM" id="SSF55874">
    <property type="entry name" value="ATPase domain of HSP90 chaperone/DNA topoisomerase II/histidine kinase"/>
    <property type="match status" value="1"/>
</dbReference>
<keyword evidence="5 12" id="KW-0597">Phosphoprotein</keyword>
<feature type="domain" description="Histidine kinase" evidence="15">
    <location>
        <begin position="297"/>
        <end position="510"/>
    </location>
</feature>
<dbReference type="InterPro" id="IPR003594">
    <property type="entry name" value="HATPase_dom"/>
</dbReference>
<evidence type="ECO:0000256" key="12">
    <source>
        <dbReference type="PROSITE-ProRule" id="PRU00169"/>
    </source>
</evidence>
<keyword evidence="13" id="KW-0175">Coiled coil</keyword>
<evidence type="ECO:0000256" key="3">
    <source>
        <dbReference type="ARBA" id="ARBA00012438"/>
    </source>
</evidence>
<organism evidence="17 18">
    <name type="scientific">Duncaniella dubosii</name>
    <dbReference type="NCBI Taxonomy" id="2518971"/>
    <lineage>
        <taxon>Bacteria</taxon>
        <taxon>Pseudomonadati</taxon>
        <taxon>Bacteroidota</taxon>
        <taxon>Bacteroidia</taxon>
        <taxon>Bacteroidales</taxon>
        <taxon>Muribaculaceae</taxon>
        <taxon>Duncaniella</taxon>
    </lineage>
</organism>
<dbReference type="SMART" id="SM00448">
    <property type="entry name" value="REC"/>
    <property type="match status" value="1"/>
</dbReference>
<protein>
    <recommendedName>
        <fullName evidence="3">histidine kinase</fullName>
        <ecNumber evidence="3">2.7.13.3</ecNumber>
    </recommendedName>
</protein>
<keyword evidence="14" id="KW-0812">Transmembrane</keyword>
<dbReference type="Gene3D" id="3.40.50.2300">
    <property type="match status" value="1"/>
</dbReference>
<evidence type="ECO:0000256" key="1">
    <source>
        <dbReference type="ARBA" id="ARBA00000085"/>
    </source>
</evidence>
<dbReference type="Gene3D" id="1.10.287.130">
    <property type="match status" value="1"/>
</dbReference>
<dbReference type="PANTHER" id="PTHR43047">
    <property type="entry name" value="TWO-COMPONENT HISTIDINE PROTEIN KINASE"/>
    <property type="match status" value="1"/>
</dbReference>
<dbReference type="InterPro" id="IPR011006">
    <property type="entry name" value="CheY-like_superfamily"/>
</dbReference>
<evidence type="ECO:0000256" key="5">
    <source>
        <dbReference type="ARBA" id="ARBA00022553"/>
    </source>
</evidence>
<dbReference type="CDD" id="cd17546">
    <property type="entry name" value="REC_hyHK_CKI1_RcsC-like"/>
    <property type="match status" value="1"/>
</dbReference>
<dbReference type="InterPro" id="IPR036890">
    <property type="entry name" value="HATPase_C_sf"/>
</dbReference>
<dbReference type="InterPro" id="IPR005467">
    <property type="entry name" value="His_kinase_dom"/>
</dbReference>
<evidence type="ECO:0000256" key="11">
    <source>
        <dbReference type="ARBA" id="ARBA00023136"/>
    </source>
</evidence>
<dbReference type="SUPFAM" id="SSF47384">
    <property type="entry name" value="Homodimeric domain of signal transducing histidine kinase"/>
    <property type="match status" value="1"/>
</dbReference>
<comment type="catalytic activity">
    <reaction evidence="1">
        <text>ATP + protein L-histidine = ADP + protein N-phospho-L-histidine.</text>
        <dbReference type="EC" id="2.7.13.3"/>
    </reaction>
</comment>
<comment type="subcellular location">
    <subcellularLocation>
        <location evidence="2">Cell membrane</location>
    </subcellularLocation>
</comment>
<dbReference type="Pfam" id="PF00512">
    <property type="entry name" value="HisKA"/>
    <property type="match status" value="1"/>
</dbReference>
<dbReference type="GO" id="GO:0005524">
    <property type="term" value="F:ATP binding"/>
    <property type="evidence" value="ECO:0007669"/>
    <property type="project" value="UniProtKB-KW"/>
</dbReference>
<evidence type="ECO:0000256" key="4">
    <source>
        <dbReference type="ARBA" id="ARBA00022475"/>
    </source>
</evidence>
<keyword evidence="18" id="KW-1185">Reference proteome</keyword>
<dbReference type="KEGG" id="ddb:E7747_15370"/>
<evidence type="ECO:0000256" key="8">
    <source>
        <dbReference type="ARBA" id="ARBA00022777"/>
    </source>
</evidence>
<dbReference type="PANTHER" id="PTHR43047:SF72">
    <property type="entry name" value="OSMOSENSING HISTIDINE PROTEIN KINASE SLN1"/>
    <property type="match status" value="1"/>
</dbReference>